<keyword evidence="2" id="KW-1185">Reference proteome</keyword>
<accession>A0AAV7J923</accession>
<sequence length="66" mass="7983">MNKFTYSKDAFCEPKLDNGENFQDESLNPQLEFSGFYLEVIREFVDKKKQRLYWGVKMVRVVRIQE</sequence>
<reference evidence="1 2" key="1">
    <citation type="journal article" date="2021" name="J. Hered.">
        <title>A chromosome-level genome assembly of the parasitoid wasp, Cotesia glomerata (Hymenoptera: Braconidae).</title>
        <authorList>
            <person name="Pinto B.J."/>
            <person name="Weis J.J."/>
            <person name="Gamble T."/>
            <person name="Ode P.J."/>
            <person name="Paul R."/>
            <person name="Zaspel J.M."/>
        </authorList>
    </citation>
    <scope>NUCLEOTIDE SEQUENCE [LARGE SCALE GENOMIC DNA]</scope>
    <source>
        <strain evidence="1">CgM1</strain>
    </source>
</reference>
<name>A0AAV7J923_COTGL</name>
<dbReference type="AlphaFoldDB" id="A0AAV7J923"/>
<dbReference type="EMBL" id="JAHXZJ010000001">
    <property type="protein sequence ID" value="KAH0568388.1"/>
    <property type="molecule type" value="Genomic_DNA"/>
</dbReference>
<protein>
    <submittedName>
        <fullName evidence="1">Uncharacterized protein</fullName>
    </submittedName>
</protein>
<gene>
    <name evidence="1" type="ORF">KQX54_020663</name>
</gene>
<evidence type="ECO:0000313" key="2">
    <source>
        <dbReference type="Proteomes" id="UP000826195"/>
    </source>
</evidence>
<proteinExistence type="predicted"/>
<comment type="caution">
    <text evidence="1">The sequence shown here is derived from an EMBL/GenBank/DDBJ whole genome shotgun (WGS) entry which is preliminary data.</text>
</comment>
<dbReference type="Proteomes" id="UP000826195">
    <property type="component" value="Unassembled WGS sequence"/>
</dbReference>
<organism evidence="1 2">
    <name type="scientific">Cotesia glomerata</name>
    <name type="common">Lepidopteran parasitic wasp</name>
    <name type="synonym">Apanteles glomeratus</name>
    <dbReference type="NCBI Taxonomy" id="32391"/>
    <lineage>
        <taxon>Eukaryota</taxon>
        <taxon>Metazoa</taxon>
        <taxon>Ecdysozoa</taxon>
        <taxon>Arthropoda</taxon>
        <taxon>Hexapoda</taxon>
        <taxon>Insecta</taxon>
        <taxon>Pterygota</taxon>
        <taxon>Neoptera</taxon>
        <taxon>Endopterygota</taxon>
        <taxon>Hymenoptera</taxon>
        <taxon>Apocrita</taxon>
        <taxon>Ichneumonoidea</taxon>
        <taxon>Braconidae</taxon>
        <taxon>Microgastrinae</taxon>
        <taxon>Cotesia</taxon>
    </lineage>
</organism>
<evidence type="ECO:0000313" key="1">
    <source>
        <dbReference type="EMBL" id="KAH0568388.1"/>
    </source>
</evidence>